<comment type="catalytic activity">
    <reaction evidence="9">
        <text>Release of signal peptides from bacterial membrane prolipoproteins. Hydrolyzes -Xaa-Yaa-Zaa-|-(S,diacylglyceryl)Cys-, in which Xaa is hydrophobic (preferably Leu), and Yaa (Ala or Ser) and Zaa (Gly or Ala) have small, neutral side chains.</text>
        <dbReference type="EC" id="3.4.23.36"/>
    </reaction>
</comment>
<evidence type="ECO:0000256" key="10">
    <source>
        <dbReference type="RuleBase" id="RU004181"/>
    </source>
</evidence>
<dbReference type="GO" id="GO:0004190">
    <property type="term" value="F:aspartic-type endopeptidase activity"/>
    <property type="evidence" value="ECO:0007669"/>
    <property type="project" value="UniProtKB-EC"/>
</dbReference>
<proteinExistence type="inferred from homology"/>
<evidence type="ECO:0000256" key="8">
    <source>
        <dbReference type="ARBA" id="ARBA00023136"/>
    </source>
</evidence>
<evidence type="ECO:0000256" key="4">
    <source>
        <dbReference type="ARBA" id="ARBA00022692"/>
    </source>
</evidence>
<keyword evidence="5 9" id="KW-0064">Aspartyl protease</keyword>
<dbReference type="NCBIfam" id="NF011369">
    <property type="entry name" value="PRK14788.1"/>
    <property type="match status" value="1"/>
</dbReference>
<feature type="active site" evidence="9">
    <location>
        <position position="152"/>
    </location>
</feature>
<dbReference type="InterPro" id="IPR001872">
    <property type="entry name" value="Peptidase_A8"/>
</dbReference>
<gene>
    <name evidence="9" type="primary">lspA</name>
    <name evidence="11" type="ORF">ABID46_000409</name>
</gene>
<evidence type="ECO:0000256" key="6">
    <source>
        <dbReference type="ARBA" id="ARBA00022801"/>
    </source>
</evidence>
<evidence type="ECO:0000313" key="11">
    <source>
        <dbReference type="EMBL" id="MET3730850.1"/>
    </source>
</evidence>
<evidence type="ECO:0000256" key="5">
    <source>
        <dbReference type="ARBA" id="ARBA00022750"/>
    </source>
</evidence>
<feature type="transmembrane region" description="Helical" evidence="9">
    <location>
        <begin position="91"/>
        <end position="114"/>
    </location>
</feature>
<dbReference type="HAMAP" id="MF_00161">
    <property type="entry name" value="LspA"/>
    <property type="match status" value="1"/>
</dbReference>
<sequence length="201" mass="22462">MKKIGIIVLLVLIIDQLTKFYIKTNFAYGEGVEVFSWFILKFVENPGMAYGAEFGGLTGKIVLSILRIILIAGIGWYIWKNVKVHNNNYFKIGMALVFAGAIGNLIDGLFYGLIFDTGLTWNEERAAWDAYYGISKADFSGYSGFLMGSVVDMFYFPLFVWPDWVPIVGGKEFFSYIFNVADAAITVGGATILLCRNKVFS</sequence>
<keyword evidence="4 9" id="KW-0812">Transmembrane</keyword>
<feature type="transmembrane region" description="Helical" evidence="9">
    <location>
        <begin position="139"/>
        <end position="161"/>
    </location>
</feature>
<reference evidence="11 12" key="1">
    <citation type="submission" date="2024-06" db="EMBL/GenBank/DDBJ databases">
        <title>Genomic Encyclopedia of Type Strains, Phase IV (KMG-IV): sequencing the most valuable type-strain genomes for metagenomic binning, comparative biology and taxonomic classification.</title>
        <authorList>
            <person name="Goeker M."/>
        </authorList>
    </citation>
    <scope>NUCLEOTIDE SEQUENCE [LARGE SCALE GENOMIC DNA]</scope>
    <source>
        <strain evidence="11 12">DSM 29388</strain>
    </source>
</reference>
<feature type="transmembrane region" description="Helical" evidence="9">
    <location>
        <begin position="173"/>
        <end position="194"/>
    </location>
</feature>
<keyword evidence="2 9" id="KW-1003">Cell membrane</keyword>
<keyword evidence="6 9" id="KW-0378">Hydrolase</keyword>
<dbReference type="RefSeq" id="WP_354506465.1">
    <property type="nucleotide sequence ID" value="NZ_JBEPMO010000002.1"/>
</dbReference>
<evidence type="ECO:0000256" key="2">
    <source>
        <dbReference type="ARBA" id="ARBA00022475"/>
    </source>
</evidence>
<evidence type="ECO:0000256" key="7">
    <source>
        <dbReference type="ARBA" id="ARBA00022989"/>
    </source>
</evidence>
<evidence type="ECO:0000256" key="3">
    <source>
        <dbReference type="ARBA" id="ARBA00022670"/>
    </source>
</evidence>
<dbReference type="PRINTS" id="PR00781">
    <property type="entry name" value="LIPOSIGPTASE"/>
</dbReference>
<evidence type="ECO:0000256" key="9">
    <source>
        <dbReference type="HAMAP-Rule" id="MF_00161"/>
    </source>
</evidence>
<comment type="pathway">
    <text evidence="9">Protein modification; lipoprotein biosynthesis (signal peptide cleavage).</text>
</comment>
<dbReference type="EC" id="3.4.23.36" evidence="9"/>
<evidence type="ECO:0000256" key="1">
    <source>
        <dbReference type="ARBA" id="ARBA00006139"/>
    </source>
</evidence>
<dbReference type="PANTHER" id="PTHR33695">
    <property type="entry name" value="LIPOPROTEIN SIGNAL PEPTIDASE"/>
    <property type="match status" value="1"/>
</dbReference>
<dbReference type="Proteomes" id="UP001549146">
    <property type="component" value="Unassembled WGS sequence"/>
</dbReference>
<keyword evidence="8 9" id="KW-0472">Membrane</keyword>
<keyword evidence="3 9" id="KW-0645">Protease</keyword>
<organism evidence="11 12">
    <name type="scientific">Moheibacter stercoris</name>
    <dbReference type="NCBI Taxonomy" id="1628251"/>
    <lineage>
        <taxon>Bacteria</taxon>
        <taxon>Pseudomonadati</taxon>
        <taxon>Bacteroidota</taxon>
        <taxon>Flavobacteriia</taxon>
        <taxon>Flavobacteriales</taxon>
        <taxon>Weeksellaceae</taxon>
        <taxon>Moheibacter</taxon>
    </lineage>
</organism>
<comment type="caution">
    <text evidence="11">The sequence shown here is derived from an EMBL/GenBank/DDBJ whole genome shotgun (WGS) entry which is preliminary data.</text>
</comment>
<comment type="similarity">
    <text evidence="1 9 10">Belongs to the peptidase A8 family.</text>
</comment>
<evidence type="ECO:0000313" key="12">
    <source>
        <dbReference type="Proteomes" id="UP001549146"/>
    </source>
</evidence>
<comment type="subcellular location">
    <subcellularLocation>
        <location evidence="9">Cell membrane</location>
        <topology evidence="9">Multi-pass membrane protein</topology>
    </subcellularLocation>
</comment>
<name>A0ABV2LQK6_9FLAO</name>
<keyword evidence="12" id="KW-1185">Reference proteome</keyword>
<accession>A0ABV2LQK6</accession>
<keyword evidence="7 9" id="KW-1133">Transmembrane helix</keyword>
<feature type="active site" evidence="9">
    <location>
        <position position="182"/>
    </location>
</feature>
<dbReference type="PANTHER" id="PTHR33695:SF1">
    <property type="entry name" value="LIPOPROTEIN SIGNAL PEPTIDASE"/>
    <property type="match status" value="1"/>
</dbReference>
<dbReference type="EMBL" id="JBEPMO010000002">
    <property type="protein sequence ID" value="MET3730850.1"/>
    <property type="molecule type" value="Genomic_DNA"/>
</dbReference>
<comment type="function">
    <text evidence="9">This protein specifically catalyzes the removal of signal peptides from prolipoproteins.</text>
</comment>
<feature type="transmembrane region" description="Helical" evidence="9">
    <location>
        <begin position="61"/>
        <end position="79"/>
    </location>
</feature>
<protein>
    <recommendedName>
        <fullName evidence="9">Lipoprotein signal peptidase</fullName>
        <ecNumber evidence="9">3.4.23.36</ecNumber>
    </recommendedName>
    <alternativeName>
        <fullName evidence="9">Prolipoprotein signal peptidase</fullName>
    </alternativeName>
    <alternativeName>
        <fullName evidence="9">Signal peptidase II</fullName>
        <shortName evidence="9">SPase II</shortName>
    </alternativeName>
</protein>
<dbReference type="Pfam" id="PF01252">
    <property type="entry name" value="Peptidase_A8"/>
    <property type="match status" value="1"/>
</dbReference>